<evidence type="ECO:0000313" key="1">
    <source>
        <dbReference type="EMBL" id="KAJ9584846.1"/>
    </source>
</evidence>
<dbReference type="Proteomes" id="UP001233999">
    <property type="component" value="Unassembled WGS sequence"/>
</dbReference>
<dbReference type="EMBL" id="JASPKZ010007351">
    <property type="protein sequence ID" value="KAJ9584846.1"/>
    <property type="molecule type" value="Genomic_DNA"/>
</dbReference>
<keyword evidence="2" id="KW-1185">Reference proteome</keyword>
<organism evidence="1 2">
    <name type="scientific">Diploptera punctata</name>
    <name type="common">Pacific beetle cockroach</name>
    <dbReference type="NCBI Taxonomy" id="6984"/>
    <lineage>
        <taxon>Eukaryota</taxon>
        <taxon>Metazoa</taxon>
        <taxon>Ecdysozoa</taxon>
        <taxon>Arthropoda</taxon>
        <taxon>Hexapoda</taxon>
        <taxon>Insecta</taxon>
        <taxon>Pterygota</taxon>
        <taxon>Neoptera</taxon>
        <taxon>Polyneoptera</taxon>
        <taxon>Dictyoptera</taxon>
        <taxon>Blattodea</taxon>
        <taxon>Blaberoidea</taxon>
        <taxon>Blaberidae</taxon>
        <taxon>Diplopterinae</taxon>
        <taxon>Diploptera</taxon>
    </lineage>
</organism>
<comment type="caution">
    <text evidence="1">The sequence shown here is derived from an EMBL/GenBank/DDBJ whole genome shotgun (WGS) entry which is preliminary data.</text>
</comment>
<reference evidence="1" key="2">
    <citation type="submission" date="2023-05" db="EMBL/GenBank/DDBJ databases">
        <authorList>
            <person name="Fouks B."/>
        </authorList>
    </citation>
    <scope>NUCLEOTIDE SEQUENCE</scope>
    <source>
        <strain evidence="1">Stay&amp;Tobe</strain>
        <tissue evidence="1">Testes</tissue>
    </source>
</reference>
<gene>
    <name evidence="1" type="ORF">L9F63_020813</name>
</gene>
<protein>
    <submittedName>
        <fullName evidence="1">Uncharacterized protein</fullName>
    </submittedName>
</protein>
<evidence type="ECO:0000313" key="2">
    <source>
        <dbReference type="Proteomes" id="UP001233999"/>
    </source>
</evidence>
<proteinExistence type="predicted"/>
<dbReference type="AlphaFoldDB" id="A0AAD8ECC1"/>
<reference evidence="1" key="1">
    <citation type="journal article" date="2023" name="IScience">
        <title>Live-bearing cockroach genome reveals convergent evolutionary mechanisms linked to viviparity in insects and beyond.</title>
        <authorList>
            <person name="Fouks B."/>
            <person name="Harrison M.C."/>
            <person name="Mikhailova A.A."/>
            <person name="Marchal E."/>
            <person name="English S."/>
            <person name="Carruthers M."/>
            <person name="Jennings E.C."/>
            <person name="Chiamaka E.L."/>
            <person name="Frigard R.A."/>
            <person name="Pippel M."/>
            <person name="Attardo G.M."/>
            <person name="Benoit J.B."/>
            <person name="Bornberg-Bauer E."/>
            <person name="Tobe S.S."/>
        </authorList>
    </citation>
    <scope>NUCLEOTIDE SEQUENCE</scope>
    <source>
        <strain evidence="1">Stay&amp;Tobe</strain>
    </source>
</reference>
<sequence>MKADIAEVRMSNNQSELELLIINRMCPFLISQVGMYSINANFGSLFVKTVVNKRKHKFALSSYRVLEYTQNDIQCSVVASAPVKEQYILHKRGAKLILPNEDLHLYSAPLPLKWPKFLQVKELASKYVRVSSNCMWFYDNLMCQRKDSHHDSDESVNDNAW</sequence>
<name>A0AAD8ECC1_DIPPU</name>
<accession>A0AAD8ECC1</accession>